<organism evidence="1 2">
    <name type="scientific">Falsibacillus albus</name>
    <dbReference type="NCBI Taxonomy" id="2478915"/>
    <lineage>
        <taxon>Bacteria</taxon>
        <taxon>Bacillati</taxon>
        <taxon>Bacillota</taxon>
        <taxon>Bacilli</taxon>
        <taxon>Bacillales</taxon>
        <taxon>Bacillaceae</taxon>
        <taxon>Falsibacillus</taxon>
    </lineage>
</organism>
<proteinExistence type="predicted"/>
<dbReference type="OrthoDB" id="2361671at2"/>
<dbReference type="InterPro" id="IPR009256">
    <property type="entry name" value="YqgQ-like"/>
</dbReference>
<dbReference type="EMBL" id="RCVZ01000001">
    <property type="protein sequence ID" value="RLQ98233.1"/>
    <property type="molecule type" value="Genomic_DNA"/>
</dbReference>
<dbReference type="Gene3D" id="1.10.287.760">
    <property type="entry name" value="YqgQ-like"/>
    <property type="match status" value="1"/>
</dbReference>
<name>A0A3L7K588_9BACI</name>
<keyword evidence="2" id="KW-1185">Reference proteome</keyword>
<dbReference type="InterPro" id="IPR023164">
    <property type="entry name" value="YqgQ-like_sf"/>
</dbReference>
<evidence type="ECO:0000313" key="1">
    <source>
        <dbReference type="EMBL" id="RLQ98233.1"/>
    </source>
</evidence>
<dbReference type="Proteomes" id="UP000276770">
    <property type="component" value="Unassembled WGS sequence"/>
</dbReference>
<dbReference type="AlphaFoldDB" id="A0A3L7K588"/>
<dbReference type="SUPFAM" id="SSF158379">
    <property type="entry name" value="YqgQ-like"/>
    <property type="match status" value="1"/>
</dbReference>
<sequence>MKTVYDVQQFLKRYGTIIYTGDRLADLELMEMEFIDLFQAKVIDPKDFQSAILVIKQHIQKEKQNLKNRGE</sequence>
<dbReference type="RefSeq" id="WP_121678921.1">
    <property type="nucleotide sequence ID" value="NZ_RCVZ01000001.1"/>
</dbReference>
<dbReference type="Pfam" id="PF06014">
    <property type="entry name" value="YqgQ-like"/>
    <property type="match status" value="1"/>
</dbReference>
<reference evidence="1 2" key="1">
    <citation type="submission" date="2018-10" db="EMBL/GenBank/DDBJ databases">
        <title>Falsibacillus sp. genome draft.</title>
        <authorList>
            <person name="Shi S."/>
        </authorList>
    </citation>
    <scope>NUCLEOTIDE SEQUENCE [LARGE SCALE GENOMIC DNA]</scope>
    <source>
        <strain evidence="1 2">GY 10110</strain>
    </source>
</reference>
<protein>
    <submittedName>
        <fullName evidence="1">DUF910 family protein</fullName>
    </submittedName>
</protein>
<gene>
    <name evidence="1" type="ORF">D9X91_02275</name>
</gene>
<accession>A0A3L7K588</accession>
<evidence type="ECO:0000313" key="2">
    <source>
        <dbReference type="Proteomes" id="UP000276770"/>
    </source>
</evidence>
<comment type="caution">
    <text evidence="1">The sequence shown here is derived from an EMBL/GenBank/DDBJ whole genome shotgun (WGS) entry which is preliminary data.</text>
</comment>